<dbReference type="EMBL" id="CP093349">
    <property type="protein sequence ID" value="WOH08448.1"/>
    <property type="molecule type" value="Genomic_DNA"/>
</dbReference>
<sequence length="121" mass="13109">MKAAALREMKTVASVAPFGACFSSQTIAKGQTGPVVPLIDLTLPDNQRWRFYGGNSMVPLNKEVMCLAFVDAGYKPNPKTSIAIGGYQLENFLIEFDIDSSKLGISTSLLLMNTTCSQSRL</sequence>
<dbReference type="GO" id="GO:0006508">
    <property type="term" value="P:proteolysis"/>
    <property type="evidence" value="ECO:0007669"/>
    <property type="project" value="InterPro"/>
</dbReference>
<dbReference type="Gene3D" id="2.40.70.10">
    <property type="entry name" value="Acid Proteases"/>
    <property type="match status" value="1"/>
</dbReference>
<dbReference type="Proteomes" id="UP000077755">
    <property type="component" value="Chromosome 7"/>
</dbReference>
<organism evidence="2 3">
    <name type="scientific">Daucus carota subsp. sativus</name>
    <name type="common">Carrot</name>
    <dbReference type="NCBI Taxonomy" id="79200"/>
    <lineage>
        <taxon>Eukaryota</taxon>
        <taxon>Viridiplantae</taxon>
        <taxon>Streptophyta</taxon>
        <taxon>Embryophyta</taxon>
        <taxon>Tracheophyta</taxon>
        <taxon>Spermatophyta</taxon>
        <taxon>Magnoliopsida</taxon>
        <taxon>eudicotyledons</taxon>
        <taxon>Gunneridae</taxon>
        <taxon>Pentapetalae</taxon>
        <taxon>asterids</taxon>
        <taxon>campanulids</taxon>
        <taxon>Apiales</taxon>
        <taxon>Apiaceae</taxon>
        <taxon>Apioideae</taxon>
        <taxon>Scandiceae</taxon>
        <taxon>Daucinae</taxon>
        <taxon>Daucus</taxon>
        <taxon>Daucus sect. Daucus</taxon>
    </lineage>
</organism>
<dbReference type="PANTHER" id="PTHR47965">
    <property type="entry name" value="ASPARTYL PROTEASE-RELATED"/>
    <property type="match status" value="1"/>
</dbReference>
<reference evidence="2" key="2">
    <citation type="submission" date="2022-03" db="EMBL/GenBank/DDBJ databases">
        <title>Draft title - Genomic analysis of global carrot germplasm unveils the trajectory of domestication and the origin of high carotenoid orange carrot.</title>
        <authorList>
            <person name="Iorizzo M."/>
            <person name="Ellison S."/>
            <person name="Senalik D."/>
            <person name="Macko-Podgorni A."/>
            <person name="Grzebelus D."/>
            <person name="Bostan H."/>
            <person name="Rolling W."/>
            <person name="Curaba J."/>
            <person name="Simon P."/>
        </authorList>
    </citation>
    <scope>NUCLEOTIDE SEQUENCE</scope>
    <source>
        <tissue evidence="2">Leaf</tissue>
    </source>
</reference>
<gene>
    <name evidence="2" type="ORF">DCAR_0727889</name>
</gene>
<reference evidence="2" key="1">
    <citation type="journal article" date="2016" name="Nat. Genet.">
        <title>A high-quality carrot genome assembly provides new insights into carotenoid accumulation and asterid genome evolution.</title>
        <authorList>
            <person name="Iorizzo M."/>
            <person name="Ellison S."/>
            <person name="Senalik D."/>
            <person name="Zeng P."/>
            <person name="Satapoomin P."/>
            <person name="Huang J."/>
            <person name="Bowman M."/>
            <person name="Iovene M."/>
            <person name="Sanseverino W."/>
            <person name="Cavagnaro P."/>
            <person name="Yildiz M."/>
            <person name="Macko-Podgorni A."/>
            <person name="Moranska E."/>
            <person name="Grzebelus E."/>
            <person name="Grzebelus D."/>
            <person name="Ashrafi H."/>
            <person name="Zheng Z."/>
            <person name="Cheng S."/>
            <person name="Spooner D."/>
            <person name="Van Deynze A."/>
            <person name="Simon P."/>
        </authorList>
    </citation>
    <scope>NUCLEOTIDE SEQUENCE</scope>
    <source>
        <tissue evidence="2">Leaf</tissue>
    </source>
</reference>
<feature type="domain" description="Xylanase inhibitor C-terminal" evidence="1">
    <location>
        <begin position="4"/>
        <end position="106"/>
    </location>
</feature>
<accession>A0AAF0XI30</accession>
<dbReference type="PANTHER" id="PTHR47965:SF68">
    <property type="entry name" value="BASIC 7S GLOBULIN-LIKE"/>
    <property type="match status" value="1"/>
</dbReference>
<evidence type="ECO:0000259" key="1">
    <source>
        <dbReference type="Pfam" id="PF14541"/>
    </source>
</evidence>
<evidence type="ECO:0000313" key="3">
    <source>
        <dbReference type="Proteomes" id="UP000077755"/>
    </source>
</evidence>
<dbReference type="AlphaFoldDB" id="A0AAF0XI30"/>
<dbReference type="Pfam" id="PF14541">
    <property type="entry name" value="TAXi_C"/>
    <property type="match status" value="1"/>
</dbReference>
<dbReference type="SUPFAM" id="SSF50630">
    <property type="entry name" value="Acid proteases"/>
    <property type="match status" value="1"/>
</dbReference>
<dbReference type="InterPro" id="IPR021109">
    <property type="entry name" value="Peptidase_aspartic_dom_sf"/>
</dbReference>
<proteinExistence type="predicted"/>
<protein>
    <recommendedName>
        <fullName evidence="1">Xylanase inhibitor C-terminal domain-containing protein</fullName>
    </recommendedName>
</protein>
<keyword evidence="3" id="KW-1185">Reference proteome</keyword>
<dbReference type="InterPro" id="IPR001461">
    <property type="entry name" value="Aspartic_peptidase_A1"/>
</dbReference>
<dbReference type="GO" id="GO:0004190">
    <property type="term" value="F:aspartic-type endopeptidase activity"/>
    <property type="evidence" value="ECO:0007669"/>
    <property type="project" value="InterPro"/>
</dbReference>
<name>A0AAF0XI30_DAUCS</name>
<evidence type="ECO:0000313" key="2">
    <source>
        <dbReference type="EMBL" id="WOH08448.1"/>
    </source>
</evidence>
<dbReference type="InterPro" id="IPR032799">
    <property type="entry name" value="TAXi_C"/>
</dbReference>